<dbReference type="SUPFAM" id="SSF51556">
    <property type="entry name" value="Metallo-dependent hydrolases"/>
    <property type="match status" value="1"/>
</dbReference>
<dbReference type="AlphaFoldDB" id="F0WK89"/>
<dbReference type="EMBL" id="FR824175">
    <property type="protein sequence ID" value="CCA21692.1"/>
    <property type="molecule type" value="Genomic_DNA"/>
</dbReference>
<keyword evidence="3 5" id="KW-0479">Metal-binding</keyword>
<dbReference type="PANTHER" id="PTHR10060">
    <property type="entry name" value="TATD FAMILY DEOXYRIBONUCLEASE"/>
    <property type="match status" value="1"/>
</dbReference>
<evidence type="ECO:0000256" key="2">
    <source>
        <dbReference type="ARBA" id="ARBA00022722"/>
    </source>
</evidence>
<dbReference type="InterPro" id="IPR050891">
    <property type="entry name" value="TatD-type_Hydrolase"/>
</dbReference>
<organism evidence="6">
    <name type="scientific">Albugo laibachii Nc14</name>
    <dbReference type="NCBI Taxonomy" id="890382"/>
    <lineage>
        <taxon>Eukaryota</taxon>
        <taxon>Sar</taxon>
        <taxon>Stramenopiles</taxon>
        <taxon>Oomycota</taxon>
        <taxon>Peronosporomycetes</taxon>
        <taxon>Albuginales</taxon>
        <taxon>Albuginaceae</taxon>
        <taxon>Albugo</taxon>
    </lineage>
</organism>
<dbReference type="PANTHER" id="PTHR10060:SF15">
    <property type="entry name" value="DEOXYRIBONUCLEASE TATDN1"/>
    <property type="match status" value="1"/>
</dbReference>
<feature type="binding site" evidence="5">
    <location>
        <position position="158"/>
    </location>
    <ligand>
        <name>a divalent metal cation</name>
        <dbReference type="ChEBI" id="CHEBI:60240"/>
        <label>2</label>
    </ligand>
</feature>
<comment type="similarity">
    <text evidence="1">Belongs to the metallo-dependent hydrolases superfamily. TatD-type hydrolase family.</text>
</comment>
<accession>F0WK89</accession>
<dbReference type="GO" id="GO:0005829">
    <property type="term" value="C:cytosol"/>
    <property type="evidence" value="ECO:0007669"/>
    <property type="project" value="TreeGrafter"/>
</dbReference>
<dbReference type="FunFam" id="3.20.20.140:FF:000005">
    <property type="entry name" value="TatD family hydrolase"/>
    <property type="match status" value="1"/>
</dbReference>
<protein>
    <submittedName>
        <fullName evidence="6">Uncharacterized protein AlNc14C130G6941</fullName>
    </submittedName>
</protein>
<evidence type="ECO:0000313" key="6">
    <source>
        <dbReference type="EMBL" id="CCA21692.1"/>
    </source>
</evidence>
<dbReference type="InterPro" id="IPR032466">
    <property type="entry name" value="Metal_Hydrolase"/>
</dbReference>
<feature type="binding site" evidence="5">
    <location>
        <position position="208"/>
    </location>
    <ligand>
        <name>a divalent metal cation</name>
        <dbReference type="ChEBI" id="CHEBI:60240"/>
        <label>1</label>
    </ligand>
</feature>
<feature type="binding site" evidence="5">
    <location>
        <position position="130"/>
    </location>
    <ligand>
        <name>a divalent metal cation</name>
        <dbReference type="ChEBI" id="CHEBI:60240"/>
        <label>2</label>
    </ligand>
</feature>
<dbReference type="InterPro" id="IPR018228">
    <property type="entry name" value="DNase_TatD-rel_CS"/>
</dbReference>
<sequence>MNNFFDIDCNLTHEDLRKDVPKLLAAAQNVGVTAMLVPGTTLETSREAIQLGRLYPQQVFPTAGVHPFHAVTLPSEEELESLRELSTQVFAVGECGLDYSDGFPSPATQQTWFESQLRIACAVQKPLFLHERGAFTDFMEIITKVRSEVSVFPNVVVHCFTGNQMELQAYIRSGFYIGITGYICKKHGASVCELLKQVPKERLMIETDAPYMGFKHCRRNESDYRAKKQYPNVPSALPFVAETVAVMLEMSVAQVAQLTLHNARRFLML</sequence>
<evidence type="ECO:0000256" key="1">
    <source>
        <dbReference type="ARBA" id="ARBA00009275"/>
    </source>
</evidence>
<evidence type="ECO:0000256" key="4">
    <source>
        <dbReference type="ARBA" id="ARBA00022801"/>
    </source>
</evidence>
<dbReference type="Gene3D" id="3.20.20.140">
    <property type="entry name" value="Metal-dependent hydrolases"/>
    <property type="match status" value="1"/>
</dbReference>
<reference evidence="6" key="1">
    <citation type="journal article" date="2011" name="PLoS Biol.">
        <title>Gene gain and loss during evolution of obligate parasitism in the white rust pathogen of Arabidopsis thaliana.</title>
        <authorList>
            <person name="Kemen E."/>
            <person name="Gardiner A."/>
            <person name="Schultz-Larsen T."/>
            <person name="Kemen A.C."/>
            <person name="Balmuth A.L."/>
            <person name="Robert-Seilaniantz A."/>
            <person name="Bailey K."/>
            <person name="Holub E."/>
            <person name="Studholme D.J."/>
            <person name="Maclean D."/>
            <person name="Jones J.D."/>
        </authorList>
    </citation>
    <scope>NUCLEOTIDE SEQUENCE</scope>
</reference>
<dbReference type="GO" id="GO:0046872">
    <property type="term" value="F:metal ion binding"/>
    <property type="evidence" value="ECO:0007669"/>
    <property type="project" value="UniProtKB-KW"/>
</dbReference>
<reference evidence="6" key="2">
    <citation type="submission" date="2011-02" db="EMBL/GenBank/DDBJ databases">
        <authorList>
            <person name="MacLean D."/>
        </authorList>
    </citation>
    <scope>NUCLEOTIDE SEQUENCE</scope>
</reference>
<dbReference type="PIRSF" id="PIRSF005902">
    <property type="entry name" value="DNase_TatD"/>
    <property type="match status" value="1"/>
</dbReference>
<evidence type="ECO:0000256" key="5">
    <source>
        <dbReference type="PIRSR" id="PIRSR005902-1"/>
    </source>
</evidence>
<keyword evidence="2" id="KW-0540">Nuclease</keyword>
<evidence type="ECO:0000256" key="3">
    <source>
        <dbReference type="ARBA" id="ARBA00022723"/>
    </source>
</evidence>
<dbReference type="Pfam" id="PF01026">
    <property type="entry name" value="TatD_DNase"/>
    <property type="match status" value="1"/>
</dbReference>
<dbReference type="InterPro" id="IPR001130">
    <property type="entry name" value="TatD-like"/>
</dbReference>
<proteinExistence type="inferred from homology"/>
<gene>
    <name evidence="6" type="primary">AlNc14C130G6941</name>
    <name evidence="6" type="ORF">ALNC14_078350</name>
</gene>
<dbReference type="CDD" id="cd01310">
    <property type="entry name" value="TatD_DNAse"/>
    <property type="match status" value="1"/>
</dbReference>
<name>F0WK89_9STRA</name>
<dbReference type="GO" id="GO:0008310">
    <property type="term" value="F:single-stranded DNA 3'-5' DNA exonuclease activity"/>
    <property type="evidence" value="ECO:0007669"/>
    <property type="project" value="TreeGrafter"/>
</dbReference>
<dbReference type="HOGENOM" id="CLU_031506_1_2_1"/>
<feature type="binding site" evidence="5">
    <location>
        <position position="94"/>
    </location>
    <ligand>
        <name>a divalent metal cation</name>
        <dbReference type="ChEBI" id="CHEBI:60240"/>
        <label>1</label>
    </ligand>
</feature>
<keyword evidence="4" id="KW-0378">Hydrolase</keyword>
<dbReference type="PROSITE" id="PS01091">
    <property type="entry name" value="TATD_3"/>
    <property type="match status" value="1"/>
</dbReference>